<organism evidence="2 3">
    <name type="scientific">Ancylobacter polymorphus</name>
    <dbReference type="NCBI Taxonomy" id="223390"/>
    <lineage>
        <taxon>Bacteria</taxon>
        <taxon>Pseudomonadati</taxon>
        <taxon>Pseudomonadota</taxon>
        <taxon>Alphaproteobacteria</taxon>
        <taxon>Hyphomicrobiales</taxon>
        <taxon>Xanthobacteraceae</taxon>
        <taxon>Ancylobacter</taxon>
    </lineage>
</organism>
<dbReference type="AlphaFoldDB" id="A0A9E6ZU38"/>
<accession>A0A9E6ZU38</accession>
<dbReference type="Proteomes" id="UP000831684">
    <property type="component" value="Chromosome"/>
</dbReference>
<dbReference type="InterPro" id="IPR004714">
    <property type="entry name" value="Cyt_oxidase_maturation_cbb3"/>
</dbReference>
<dbReference type="PANTHER" id="PTHR41532:SF1">
    <property type="entry name" value="FIXS PROTEIN"/>
    <property type="match status" value="1"/>
</dbReference>
<dbReference type="Pfam" id="PF03597">
    <property type="entry name" value="FixS"/>
    <property type="match status" value="1"/>
</dbReference>
<evidence type="ECO:0000256" key="1">
    <source>
        <dbReference type="SAM" id="Phobius"/>
    </source>
</evidence>
<gene>
    <name evidence="2" type="primary">ccoS</name>
    <name evidence="2" type="ORF">K9D25_03240</name>
</gene>
<evidence type="ECO:0000313" key="3">
    <source>
        <dbReference type="Proteomes" id="UP000831684"/>
    </source>
</evidence>
<dbReference type="KEGG" id="apol:K9D25_03240"/>
<dbReference type="RefSeq" id="WP_244379196.1">
    <property type="nucleotide sequence ID" value="NZ_CP083239.1"/>
</dbReference>
<dbReference type="NCBIfam" id="TIGR00847">
    <property type="entry name" value="ccoS"/>
    <property type="match status" value="1"/>
</dbReference>
<name>A0A9E6ZU38_9HYPH</name>
<dbReference type="EMBL" id="CP083239">
    <property type="protein sequence ID" value="UOK71756.1"/>
    <property type="molecule type" value="Genomic_DNA"/>
</dbReference>
<keyword evidence="1" id="KW-1133">Transmembrane helix</keyword>
<sequence length="66" mass="7176">MSVLLYLVPAALSLGLLGLVAFLWSLRSGQYDDIEGAAVRVLSDDDLHETAHERPDRNALTGEPRA</sequence>
<proteinExistence type="predicted"/>
<evidence type="ECO:0000313" key="2">
    <source>
        <dbReference type="EMBL" id="UOK71756.1"/>
    </source>
</evidence>
<keyword evidence="1" id="KW-0472">Membrane</keyword>
<protein>
    <submittedName>
        <fullName evidence="2">Cbb3-type cytochrome oxidase assembly protein CcoS</fullName>
    </submittedName>
</protein>
<dbReference type="PANTHER" id="PTHR41532">
    <property type="entry name" value="FIXS PROTEIN"/>
    <property type="match status" value="1"/>
</dbReference>
<keyword evidence="1" id="KW-0812">Transmembrane</keyword>
<reference evidence="2" key="1">
    <citation type="submission" date="2021-09" db="EMBL/GenBank/DDBJ databases">
        <title>Network and meta-omics reveal the key degrader and cooperation patterns in an efficient 1,4-dioxane-degrading microbial community.</title>
        <authorList>
            <person name="Dai C."/>
        </authorList>
    </citation>
    <scope>NUCLEOTIDE SEQUENCE</scope>
    <source>
        <strain evidence="2">ZM13</strain>
    </source>
</reference>
<feature type="transmembrane region" description="Helical" evidence="1">
    <location>
        <begin position="6"/>
        <end position="26"/>
    </location>
</feature>